<evidence type="ECO:0000313" key="2">
    <source>
        <dbReference type="EMBL" id="MDH1056928.1"/>
    </source>
</evidence>
<feature type="compositionally biased region" description="Basic and acidic residues" evidence="1">
    <location>
        <begin position="73"/>
        <end position="84"/>
    </location>
</feature>
<dbReference type="AlphaFoldDB" id="A0AA42N3M1"/>
<dbReference type="Proteomes" id="UP001158730">
    <property type="component" value="Unassembled WGS sequence"/>
</dbReference>
<sequence length="94" mass="10583">PISSAGGAFYSVQNRCQPPLSRAFDSRESKHRQSQTTTLSARRILAESAADAIFYFVQLFDFQGVFREDCTGRGAHYKDPERAVKPIPRTFTQP</sequence>
<evidence type="ECO:0000256" key="1">
    <source>
        <dbReference type="SAM" id="MobiDB-lite"/>
    </source>
</evidence>
<proteinExistence type="predicted"/>
<dbReference type="RefSeq" id="WP_280055170.1">
    <property type="nucleotide sequence ID" value="NZ_JAOBYN010000021.1"/>
</dbReference>
<feature type="non-terminal residue" evidence="2">
    <location>
        <position position="1"/>
    </location>
</feature>
<organism evidence="2 3">
    <name type="scientific">Aquipseudomonas alcaligenes</name>
    <name type="common">Pseudomonas alcaligenes</name>
    <dbReference type="NCBI Taxonomy" id="43263"/>
    <lineage>
        <taxon>Bacteria</taxon>
        <taxon>Pseudomonadati</taxon>
        <taxon>Pseudomonadota</taxon>
        <taxon>Gammaproteobacteria</taxon>
        <taxon>Pseudomonadales</taxon>
        <taxon>Pseudomonadaceae</taxon>
        <taxon>Aquipseudomonas</taxon>
    </lineage>
</organism>
<dbReference type="EMBL" id="JAOBYN010000021">
    <property type="protein sequence ID" value="MDH1056928.1"/>
    <property type="molecule type" value="Genomic_DNA"/>
</dbReference>
<gene>
    <name evidence="2" type="ORF">N5C05_19475</name>
</gene>
<accession>A0AA42N3M1</accession>
<evidence type="ECO:0000313" key="3">
    <source>
        <dbReference type="Proteomes" id="UP001158730"/>
    </source>
</evidence>
<feature type="region of interest" description="Disordered" evidence="1">
    <location>
        <begin position="73"/>
        <end position="94"/>
    </location>
</feature>
<reference evidence="2" key="1">
    <citation type="submission" date="2022-09" db="EMBL/GenBank/DDBJ databases">
        <title>Intensive care unit water sources are persistently colonized with multi-drug resistant bacteria and are the site of extensive horizontal gene transfer of antibiotic resistance genes.</title>
        <authorList>
            <person name="Diorio-Toth L."/>
        </authorList>
    </citation>
    <scope>NUCLEOTIDE SEQUENCE</scope>
    <source>
        <strain evidence="2">GD03990</strain>
    </source>
</reference>
<protein>
    <submittedName>
        <fullName evidence="2">Uncharacterized protein</fullName>
    </submittedName>
</protein>
<name>A0AA42N3M1_AQUAC</name>
<comment type="caution">
    <text evidence="2">The sequence shown here is derived from an EMBL/GenBank/DDBJ whole genome shotgun (WGS) entry which is preliminary data.</text>
</comment>